<comment type="subcellular location">
    <subcellularLocation>
        <location evidence="1">Membrane</location>
        <topology evidence="1">Multi-pass membrane protein</topology>
    </subcellularLocation>
</comment>
<feature type="transmembrane region" description="Helical" evidence="5">
    <location>
        <begin position="91"/>
        <end position="118"/>
    </location>
</feature>
<evidence type="ECO:0000313" key="6">
    <source>
        <dbReference type="EMBL" id="WGI37034.1"/>
    </source>
</evidence>
<accession>A0ABY8LUY7</accession>
<feature type="transmembrane region" description="Helical" evidence="5">
    <location>
        <begin position="124"/>
        <end position="142"/>
    </location>
</feature>
<dbReference type="Proteomes" id="UP001179842">
    <property type="component" value="Chromosome"/>
</dbReference>
<dbReference type="InterPro" id="IPR006603">
    <property type="entry name" value="PQ-loop_rpt"/>
</dbReference>
<dbReference type="Pfam" id="PF04193">
    <property type="entry name" value="PQ-loop"/>
    <property type="match status" value="1"/>
</dbReference>
<feature type="transmembrane region" description="Helical" evidence="5">
    <location>
        <begin position="63"/>
        <end position="84"/>
    </location>
</feature>
<evidence type="ECO:0000256" key="3">
    <source>
        <dbReference type="ARBA" id="ARBA00022989"/>
    </source>
</evidence>
<evidence type="ECO:0000313" key="7">
    <source>
        <dbReference type="Proteomes" id="UP001179842"/>
    </source>
</evidence>
<gene>
    <name evidence="6" type="ORF">QEG99_01985</name>
</gene>
<dbReference type="RefSeq" id="WP_280102337.1">
    <property type="nucleotide sequence ID" value="NZ_CP122979.1"/>
</dbReference>
<reference evidence="6" key="1">
    <citation type="submission" date="2023-04" db="EMBL/GenBank/DDBJ databases">
        <title>Completed genome of Mycoplasma lagogenitalium type strain 12MS.</title>
        <authorList>
            <person name="Spergser J."/>
        </authorList>
    </citation>
    <scope>NUCLEOTIDE SEQUENCE</scope>
    <source>
        <strain evidence="6">12MS</strain>
    </source>
</reference>
<keyword evidence="4 5" id="KW-0472">Membrane</keyword>
<feature type="transmembrane region" description="Helical" evidence="5">
    <location>
        <begin position="163"/>
        <end position="187"/>
    </location>
</feature>
<sequence length="242" mass="28139">MVTTQYLFGIIAVLITPFSTVPQLYKTWKTKEIKNLSFSAFWILWIGSYLWILYSLLRNETSYFSFLASFVDISLISILIFLFYKYTKNKHFIFFTLLLIISYLMVILIAILSFAKILLLNNEIFSSILINCASFCIAFASLPQVIKAIYLKKIKGLSLFYKTLVFFVEVSWFIYWLIAGLLSIYKIEDGIAVTVIEMIQLLIWASIAIIINGILVCLILFKEFIPNLKFRKMAKENDIKKN</sequence>
<evidence type="ECO:0000256" key="1">
    <source>
        <dbReference type="ARBA" id="ARBA00004141"/>
    </source>
</evidence>
<proteinExistence type="predicted"/>
<feature type="transmembrane region" description="Helical" evidence="5">
    <location>
        <begin position="37"/>
        <end position="57"/>
    </location>
</feature>
<name>A0ABY8LUY7_9BACT</name>
<dbReference type="Gene3D" id="1.20.1280.290">
    <property type="match status" value="2"/>
</dbReference>
<organism evidence="6 7">
    <name type="scientific">Mesomycoplasma lagogenitalium</name>
    <dbReference type="NCBI Taxonomy" id="171286"/>
    <lineage>
        <taxon>Bacteria</taxon>
        <taxon>Bacillati</taxon>
        <taxon>Mycoplasmatota</taxon>
        <taxon>Mycoplasmoidales</taxon>
        <taxon>Metamycoplasmataceae</taxon>
        <taxon>Mesomycoplasma</taxon>
    </lineage>
</organism>
<protein>
    <submittedName>
        <fullName evidence="6">SemiSWEET family transporter</fullName>
    </submittedName>
</protein>
<feature type="transmembrane region" description="Helical" evidence="5">
    <location>
        <begin position="6"/>
        <end position="25"/>
    </location>
</feature>
<feature type="transmembrane region" description="Helical" evidence="5">
    <location>
        <begin position="199"/>
        <end position="221"/>
    </location>
</feature>
<dbReference type="EMBL" id="CP122979">
    <property type="protein sequence ID" value="WGI37034.1"/>
    <property type="molecule type" value="Genomic_DNA"/>
</dbReference>
<evidence type="ECO:0000256" key="4">
    <source>
        <dbReference type="ARBA" id="ARBA00023136"/>
    </source>
</evidence>
<evidence type="ECO:0000256" key="5">
    <source>
        <dbReference type="SAM" id="Phobius"/>
    </source>
</evidence>
<evidence type="ECO:0000256" key="2">
    <source>
        <dbReference type="ARBA" id="ARBA00022692"/>
    </source>
</evidence>
<keyword evidence="7" id="KW-1185">Reference proteome</keyword>
<keyword evidence="2 5" id="KW-0812">Transmembrane</keyword>
<keyword evidence="3 5" id="KW-1133">Transmembrane helix</keyword>